<dbReference type="Proteomes" id="UP000238479">
    <property type="component" value="Chromosome 2"/>
</dbReference>
<name>A0A2P6RTD6_ROSCH</name>
<protein>
    <submittedName>
        <fullName evidence="1">Uncharacterized protein</fullName>
    </submittedName>
</protein>
<gene>
    <name evidence="1" type="ORF">RchiOBHm_Chr2g0124551</name>
</gene>
<dbReference type="AlphaFoldDB" id="A0A2P6RTD6"/>
<sequence>MTRKQHRQNWILDIESSDDVATCPLHKFCIFLLSSMATSALLKFSLNRCESIQLDDQA</sequence>
<keyword evidence="2" id="KW-1185">Reference proteome</keyword>
<dbReference type="Gramene" id="PRQ49671">
    <property type="protein sequence ID" value="PRQ49671"/>
    <property type="gene ID" value="RchiOBHm_Chr2g0124551"/>
</dbReference>
<reference evidence="1 2" key="1">
    <citation type="journal article" date="2018" name="Nat. Genet.">
        <title>The Rosa genome provides new insights in the design of modern roses.</title>
        <authorList>
            <person name="Bendahmane M."/>
        </authorList>
    </citation>
    <scope>NUCLEOTIDE SEQUENCE [LARGE SCALE GENOMIC DNA]</scope>
    <source>
        <strain evidence="2">cv. Old Blush</strain>
    </source>
</reference>
<evidence type="ECO:0000313" key="1">
    <source>
        <dbReference type="EMBL" id="PRQ49671.1"/>
    </source>
</evidence>
<organism evidence="1 2">
    <name type="scientific">Rosa chinensis</name>
    <name type="common">China rose</name>
    <dbReference type="NCBI Taxonomy" id="74649"/>
    <lineage>
        <taxon>Eukaryota</taxon>
        <taxon>Viridiplantae</taxon>
        <taxon>Streptophyta</taxon>
        <taxon>Embryophyta</taxon>
        <taxon>Tracheophyta</taxon>
        <taxon>Spermatophyta</taxon>
        <taxon>Magnoliopsida</taxon>
        <taxon>eudicotyledons</taxon>
        <taxon>Gunneridae</taxon>
        <taxon>Pentapetalae</taxon>
        <taxon>rosids</taxon>
        <taxon>fabids</taxon>
        <taxon>Rosales</taxon>
        <taxon>Rosaceae</taxon>
        <taxon>Rosoideae</taxon>
        <taxon>Rosoideae incertae sedis</taxon>
        <taxon>Rosa</taxon>
    </lineage>
</organism>
<proteinExistence type="predicted"/>
<dbReference type="EMBL" id="PDCK01000040">
    <property type="protein sequence ID" value="PRQ49671.1"/>
    <property type="molecule type" value="Genomic_DNA"/>
</dbReference>
<evidence type="ECO:0000313" key="2">
    <source>
        <dbReference type="Proteomes" id="UP000238479"/>
    </source>
</evidence>
<comment type="caution">
    <text evidence="1">The sequence shown here is derived from an EMBL/GenBank/DDBJ whole genome shotgun (WGS) entry which is preliminary data.</text>
</comment>
<accession>A0A2P6RTD6</accession>